<reference evidence="1" key="1">
    <citation type="submission" date="2018-10" db="EMBL/GenBank/DDBJ databases">
        <title>Hidden diversity of soil giant viruses.</title>
        <authorList>
            <person name="Schulz F."/>
            <person name="Alteio L."/>
            <person name="Goudeau D."/>
            <person name="Ryan E.M."/>
            <person name="Malmstrom R.R."/>
            <person name="Blanchard J."/>
            <person name="Woyke T."/>
        </authorList>
    </citation>
    <scope>NUCLEOTIDE SEQUENCE</scope>
    <source>
        <strain evidence="1">HYV1</strain>
    </source>
</reference>
<evidence type="ECO:0000313" key="1">
    <source>
        <dbReference type="EMBL" id="AYV83426.1"/>
    </source>
</evidence>
<name>A0A3G5A825_9VIRU</name>
<organism evidence="1">
    <name type="scientific">Hyperionvirus sp</name>
    <dbReference type="NCBI Taxonomy" id="2487770"/>
    <lineage>
        <taxon>Viruses</taxon>
        <taxon>Varidnaviria</taxon>
        <taxon>Bamfordvirae</taxon>
        <taxon>Nucleocytoviricota</taxon>
        <taxon>Megaviricetes</taxon>
        <taxon>Imitervirales</taxon>
        <taxon>Mimiviridae</taxon>
        <taxon>Klosneuvirinae</taxon>
    </lineage>
</organism>
<sequence length="136" mass="16329">MNATMKKIGFNEISQKIFNKKMTEFKLSLVELSDKLYLKEDTSLHEIPIYKLHSFFQNREFARTRKEELPHVKKVRFLIYTLMECQKNEAVVKELNQMQEDYSCYTPILDVSELYQEYLLERINMLEAAIKRIILP</sequence>
<gene>
    <name evidence="1" type="ORF">Hyperionvirus6_107</name>
</gene>
<protein>
    <submittedName>
        <fullName evidence="1">Uncharacterized protein</fullName>
    </submittedName>
</protein>
<proteinExistence type="predicted"/>
<dbReference type="EMBL" id="MK072388">
    <property type="protein sequence ID" value="AYV83426.1"/>
    <property type="molecule type" value="Genomic_DNA"/>
</dbReference>
<accession>A0A3G5A825</accession>